<evidence type="ECO:0000313" key="3">
    <source>
        <dbReference type="Proteomes" id="UP000887023"/>
    </source>
</evidence>
<proteinExistence type="predicted"/>
<name>A0ABX8S6M5_9ACTN</name>
<organism evidence="2 3">
    <name type="scientific">Skermania pinensis</name>
    <dbReference type="NCBI Taxonomy" id="39122"/>
    <lineage>
        <taxon>Bacteria</taxon>
        <taxon>Bacillati</taxon>
        <taxon>Actinomycetota</taxon>
        <taxon>Actinomycetes</taxon>
        <taxon>Mycobacteriales</taxon>
        <taxon>Gordoniaceae</taxon>
        <taxon>Skermania</taxon>
    </lineage>
</organism>
<gene>
    <name evidence="2" type="ORF">KV203_12900</name>
</gene>
<evidence type="ECO:0000256" key="1">
    <source>
        <dbReference type="SAM" id="MobiDB-lite"/>
    </source>
</evidence>
<accession>A0ABX8S6M5</accession>
<keyword evidence="3" id="KW-1185">Reference proteome</keyword>
<protein>
    <submittedName>
        <fullName evidence="2">Uncharacterized protein</fullName>
    </submittedName>
</protein>
<evidence type="ECO:0000313" key="2">
    <source>
        <dbReference type="EMBL" id="QXQ12822.1"/>
    </source>
</evidence>
<feature type="compositionally biased region" description="Low complexity" evidence="1">
    <location>
        <begin position="111"/>
        <end position="128"/>
    </location>
</feature>
<reference evidence="2" key="1">
    <citation type="submission" date="2021-07" db="EMBL/GenBank/DDBJ databases">
        <title>Candidatus Kaistella beijingensis sp. nov. isolated from a municipal wastewater treatment plant is involved in sludge foaming.</title>
        <authorList>
            <person name="Song Y."/>
            <person name="Liu S.-J."/>
        </authorList>
    </citation>
    <scope>NUCLEOTIDE SEQUENCE</scope>
    <source>
        <strain evidence="2">DSM 43998</strain>
    </source>
</reference>
<dbReference type="RefSeq" id="WP_066467546.1">
    <property type="nucleotide sequence ID" value="NZ_CBCRUZ010000002.1"/>
</dbReference>
<feature type="region of interest" description="Disordered" evidence="1">
    <location>
        <begin position="108"/>
        <end position="128"/>
    </location>
</feature>
<dbReference type="EMBL" id="CP079105">
    <property type="protein sequence ID" value="QXQ12822.1"/>
    <property type="molecule type" value="Genomic_DNA"/>
</dbReference>
<dbReference type="Proteomes" id="UP000887023">
    <property type="component" value="Chromosome"/>
</dbReference>
<sequence>MSRFRAEPNPMRVRIGVARGTGTVSRCGKPDPVVGIAAMAADTTDPDARTRLLLDQLVSRSDTLTAAVQLAEDRLSSERSTRQRARELRRLTDLLRDELTAVRRNIDLLGPARPAPLSRSASRPSSGR</sequence>